<dbReference type="EMBL" id="CAJQYY010000022">
    <property type="protein sequence ID" value="CAG4910112.1"/>
    <property type="molecule type" value="Genomic_DNA"/>
</dbReference>
<name>A0ABM8U705_9BURK</name>
<evidence type="ECO:0000313" key="1">
    <source>
        <dbReference type="EMBL" id="CAG4910112.1"/>
    </source>
</evidence>
<reference evidence="1 2" key="1">
    <citation type="submission" date="2021-04" db="EMBL/GenBank/DDBJ databases">
        <authorList>
            <person name="Vanwijnsberghe S."/>
        </authorList>
    </citation>
    <scope>NUCLEOTIDE SEQUENCE [LARGE SCALE GENOMIC DNA]</scope>
    <source>
        <strain evidence="1 2">LMG 32171</strain>
    </source>
</reference>
<comment type="caution">
    <text evidence="1">The sequence shown here is derived from an EMBL/GenBank/DDBJ whole genome shotgun (WGS) entry which is preliminary data.</text>
</comment>
<gene>
    <name evidence="1" type="ORF">R54767_03660</name>
</gene>
<keyword evidence="2" id="KW-1185">Reference proteome</keyword>
<evidence type="ECO:0000313" key="2">
    <source>
        <dbReference type="Proteomes" id="UP000789752"/>
    </source>
</evidence>
<sequence length="103" mass="12087">MTRRCVLPDRHFLCHFEGMPLSDNAQVAVSKQCLDAYFRSHFLQHTNLKIGGTVSQILRILLRFGREVQTHKRRKCSHFSNQWCTEGFHESFIGTNLKRSPQR</sequence>
<accession>A0ABM8U705</accession>
<organism evidence="1 2">
    <name type="scientific">Paraburkholderia gardini</name>
    <dbReference type="NCBI Taxonomy" id="2823469"/>
    <lineage>
        <taxon>Bacteria</taxon>
        <taxon>Pseudomonadati</taxon>
        <taxon>Pseudomonadota</taxon>
        <taxon>Betaproteobacteria</taxon>
        <taxon>Burkholderiales</taxon>
        <taxon>Burkholderiaceae</taxon>
        <taxon>Paraburkholderia</taxon>
    </lineage>
</organism>
<dbReference type="Proteomes" id="UP000789752">
    <property type="component" value="Unassembled WGS sequence"/>
</dbReference>
<proteinExistence type="predicted"/>
<protein>
    <submittedName>
        <fullName evidence="1">Uncharacterized protein</fullName>
    </submittedName>
</protein>